<proteinExistence type="predicted"/>
<organism evidence="1 2">
    <name type="scientific">Elysia crispata</name>
    <name type="common">lettuce slug</name>
    <dbReference type="NCBI Taxonomy" id="231223"/>
    <lineage>
        <taxon>Eukaryota</taxon>
        <taxon>Metazoa</taxon>
        <taxon>Spiralia</taxon>
        <taxon>Lophotrochozoa</taxon>
        <taxon>Mollusca</taxon>
        <taxon>Gastropoda</taxon>
        <taxon>Heterobranchia</taxon>
        <taxon>Euthyneura</taxon>
        <taxon>Panpulmonata</taxon>
        <taxon>Sacoglossa</taxon>
        <taxon>Placobranchoidea</taxon>
        <taxon>Plakobranchidae</taxon>
        <taxon>Elysia</taxon>
    </lineage>
</organism>
<dbReference type="AlphaFoldDB" id="A0AAE0YH72"/>
<reference evidence="1" key="1">
    <citation type="journal article" date="2023" name="G3 (Bethesda)">
        <title>A reference genome for the long-term kleptoplast-retaining sea slug Elysia crispata morphotype clarki.</title>
        <authorList>
            <person name="Eastman K.E."/>
            <person name="Pendleton A.L."/>
            <person name="Shaikh M.A."/>
            <person name="Suttiyut T."/>
            <person name="Ogas R."/>
            <person name="Tomko P."/>
            <person name="Gavelis G."/>
            <person name="Widhalm J.R."/>
            <person name="Wisecaver J.H."/>
        </authorList>
    </citation>
    <scope>NUCLEOTIDE SEQUENCE</scope>
    <source>
        <strain evidence="1">ECLA1</strain>
    </source>
</reference>
<dbReference type="EMBL" id="JAWDGP010006253">
    <property type="protein sequence ID" value="KAK3744660.1"/>
    <property type="molecule type" value="Genomic_DNA"/>
</dbReference>
<name>A0AAE0YH72_9GAST</name>
<comment type="caution">
    <text evidence="1">The sequence shown here is derived from an EMBL/GenBank/DDBJ whole genome shotgun (WGS) entry which is preliminary data.</text>
</comment>
<keyword evidence="2" id="KW-1185">Reference proteome</keyword>
<sequence>MRSRLEACRVMHASQSLVQLRPEVGSDVTFSPYQALMTPGYDSHGTKSLQLVTQELGCEDRHQIAHMSSANMGEEEWKKSRVCKKPGG</sequence>
<dbReference type="Proteomes" id="UP001283361">
    <property type="component" value="Unassembled WGS sequence"/>
</dbReference>
<evidence type="ECO:0000313" key="1">
    <source>
        <dbReference type="EMBL" id="KAK3744660.1"/>
    </source>
</evidence>
<protein>
    <submittedName>
        <fullName evidence="1">Uncharacterized protein</fullName>
    </submittedName>
</protein>
<evidence type="ECO:0000313" key="2">
    <source>
        <dbReference type="Proteomes" id="UP001283361"/>
    </source>
</evidence>
<gene>
    <name evidence="1" type="ORF">RRG08_062310</name>
</gene>
<accession>A0AAE0YH72</accession>